<feature type="region of interest" description="Disordered" evidence="1">
    <location>
        <begin position="25"/>
        <end position="70"/>
    </location>
</feature>
<dbReference type="Proteomes" id="UP000547444">
    <property type="component" value="Unassembled WGS sequence"/>
</dbReference>
<evidence type="ECO:0000256" key="1">
    <source>
        <dbReference type="SAM" id="MobiDB-lite"/>
    </source>
</evidence>
<accession>A0A7X5TYD8</accession>
<dbReference type="EMBL" id="JAANOW010000001">
    <property type="protein sequence ID" value="NIH95000.1"/>
    <property type="molecule type" value="Genomic_DNA"/>
</dbReference>
<comment type="caution">
    <text evidence="3">The sequence shown here is derived from an EMBL/GenBank/DDBJ whole genome shotgun (WGS) entry which is preliminary data.</text>
</comment>
<keyword evidence="4" id="KW-1185">Reference proteome</keyword>
<feature type="signal peptide" evidence="2">
    <location>
        <begin position="1"/>
        <end position="27"/>
    </location>
</feature>
<keyword evidence="2" id="KW-0732">Signal</keyword>
<proteinExistence type="predicted"/>
<dbReference type="RefSeq" id="WP_167154297.1">
    <property type="nucleotide sequence ID" value="NZ_JAANOW010000001.1"/>
</dbReference>
<organism evidence="3 4">
    <name type="scientific">Mycolicibacterium fluoranthenivorans</name>
    <dbReference type="NCBI Taxonomy" id="258505"/>
    <lineage>
        <taxon>Bacteria</taxon>
        <taxon>Bacillati</taxon>
        <taxon>Actinomycetota</taxon>
        <taxon>Actinomycetes</taxon>
        <taxon>Mycobacteriales</taxon>
        <taxon>Mycobacteriaceae</taxon>
        <taxon>Mycolicibacterium</taxon>
    </lineage>
</organism>
<dbReference type="AlphaFoldDB" id="A0A7X5TYD8"/>
<evidence type="ECO:0000313" key="4">
    <source>
        <dbReference type="Proteomes" id="UP000547444"/>
    </source>
</evidence>
<gene>
    <name evidence="3" type="ORF">FHU31_001956</name>
</gene>
<protein>
    <submittedName>
        <fullName evidence="3">Uncharacterized protein</fullName>
    </submittedName>
</protein>
<reference evidence="3 4" key="1">
    <citation type="submission" date="2020-03" db="EMBL/GenBank/DDBJ databases">
        <title>Sequencing the genomes of 1000 actinobacteria strains.</title>
        <authorList>
            <person name="Klenk H.-P."/>
        </authorList>
    </citation>
    <scope>NUCLEOTIDE SEQUENCE [LARGE SCALE GENOMIC DNA]</scope>
    <source>
        <strain evidence="3 4">DSM 44556</strain>
    </source>
</reference>
<name>A0A7X5TYD8_9MYCO</name>
<evidence type="ECO:0000313" key="3">
    <source>
        <dbReference type="EMBL" id="NIH95000.1"/>
    </source>
</evidence>
<sequence length="70" mass="7274">MHSFRQVVLATGLAIASLAIASGTASAFNPQPEPPGLTGHVTPAESHGFNPQPEPPGRPVLKVNTQVNQH</sequence>
<evidence type="ECO:0000256" key="2">
    <source>
        <dbReference type="SAM" id="SignalP"/>
    </source>
</evidence>
<feature type="chain" id="PRO_5031381666" evidence="2">
    <location>
        <begin position="28"/>
        <end position="70"/>
    </location>
</feature>